<evidence type="ECO:0000256" key="1">
    <source>
        <dbReference type="ARBA" id="ARBA00022679"/>
    </source>
</evidence>
<sequence>MHGYRIQRADEEHLDGARAVMLDTLYRDFGTGYVPRWHGDVIDPAAAYLRSPRHVLLVAVREGSGPDGTDEVVGTAALDSRGPEHPPNPAWLAERYPSGETAQLRRVYVRPEHRRRGLARRMVGELVAFAVAEGGYRSLYLHTDPVVPGAEAFWRSLGKVVCDERDEPDGGQGILHVELPLVAPVVTERERAGVR</sequence>
<dbReference type="GO" id="GO:0008080">
    <property type="term" value="F:N-acetyltransferase activity"/>
    <property type="evidence" value="ECO:0007669"/>
    <property type="project" value="InterPro"/>
</dbReference>
<gene>
    <name evidence="3" type="ORF">FOE67_25735</name>
</gene>
<feature type="domain" description="N-acetyltransferase" evidence="2">
    <location>
        <begin position="4"/>
        <end position="184"/>
    </location>
</feature>
<dbReference type="InterPro" id="IPR016181">
    <property type="entry name" value="Acyl_CoA_acyltransferase"/>
</dbReference>
<dbReference type="Proteomes" id="UP000530234">
    <property type="component" value="Unassembled WGS sequence"/>
</dbReference>
<dbReference type="PANTHER" id="PTHR13947">
    <property type="entry name" value="GNAT FAMILY N-ACETYLTRANSFERASE"/>
    <property type="match status" value="1"/>
</dbReference>
<keyword evidence="1 3" id="KW-0808">Transferase</keyword>
<organism evidence="3 4">
    <name type="scientific">Streptomyces calidiresistens</name>
    <dbReference type="NCBI Taxonomy" id="1485586"/>
    <lineage>
        <taxon>Bacteria</taxon>
        <taxon>Bacillati</taxon>
        <taxon>Actinomycetota</taxon>
        <taxon>Actinomycetes</taxon>
        <taxon>Kitasatosporales</taxon>
        <taxon>Streptomycetaceae</taxon>
        <taxon>Streptomyces</taxon>
    </lineage>
</organism>
<accession>A0A7W3T8D2</accession>
<dbReference type="PROSITE" id="PS51186">
    <property type="entry name" value="GNAT"/>
    <property type="match status" value="1"/>
</dbReference>
<evidence type="ECO:0000313" key="4">
    <source>
        <dbReference type="Proteomes" id="UP000530234"/>
    </source>
</evidence>
<dbReference type="Gene3D" id="3.40.630.30">
    <property type="match status" value="1"/>
</dbReference>
<dbReference type="PANTHER" id="PTHR13947:SF37">
    <property type="entry name" value="LD18367P"/>
    <property type="match status" value="1"/>
</dbReference>
<comment type="caution">
    <text evidence="3">The sequence shown here is derived from an EMBL/GenBank/DDBJ whole genome shotgun (WGS) entry which is preliminary data.</text>
</comment>
<dbReference type="RefSeq" id="WP_182667319.1">
    <property type="nucleotide sequence ID" value="NZ_VKHS01001183.1"/>
</dbReference>
<reference evidence="4" key="1">
    <citation type="submission" date="2019-10" db="EMBL/GenBank/DDBJ databases">
        <title>Streptomyces sp. nov., a novel actinobacterium isolated from alkaline environment.</title>
        <authorList>
            <person name="Golinska P."/>
        </authorList>
    </citation>
    <scope>NUCLEOTIDE SEQUENCE [LARGE SCALE GENOMIC DNA]</scope>
    <source>
        <strain evidence="4">DSM 42108</strain>
    </source>
</reference>
<keyword evidence="4" id="KW-1185">Reference proteome</keyword>
<name>A0A7W3T8D2_9ACTN</name>
<evidence type="ECO:0000313" key="3">
    <source>
        <dbReference type="EMBL" id="MBB0232797.1"/>
    </source>
</evidence>
<dbReference type="InterPro" id="IPR000182">
    <property type="entry name" value="GNAT_dom"/>
</dbReference>
<dbReference type="Pfam" id="PF00583">
    <property type="entry name" value="Acetyltransf_1"/>
    <property type="match status" value="1"/>
</dbReference>
<dbReference type="InterPro" id="IPR050769">
    <property type="entry name" value="NAT_camello-type"/>
</dbReference>
<dbReference type="EMBL" id="VKHS01001183">
    <property type="protein sequence ID" value="MBB0232797.1"/>
    <property type="molecule type" value="Genomic_DNA"/>
</dbReference>
<proteinExistence type="predicted"/>
<dbReference type="CDD" id="cd04301">
    <property type="entry name" value="NAT_SF"/>
    <property type="match status" value="1"/>
</dbReference>
<dbReference type="AlphaFoldDB" id="A0A7W3T8D2"/>
<dbReference type="SUPFAM" id="SSF55729">
    <property type="entry name" value="Acyl-CoA N-acyltransferases (Nat)"/>
    <property type="match status" value="1"/>
</dbReference>
<evidence type="ECO:0000259" key="2">
    <source>
        <dbReference type="PROSITE" id="PS51186"/>
    </source>
</evidence>
<protein>
    <submittedName>
        <fullName evidence="3">GNAT family N-acetyltransferase</fullName>
    </submittedName>
</protein>